<feature type="transmembrane region" description="Helical" evidence="1">
    <location>
        <begin position="34"/>
        <end position="51"/>
    </location>
</feature>
<sequence>MRIRRYLMKSLITLLFSHIFVSIFITFVLVSGHITRPFLIIFLLFLPLLNKGQILQKIQSKKIRLLNVSLCFILVSFPQLLRSPADWRYLVFLTTCIIFSLIYFYTFYQLVKEVNQKPLI</sequence>
<dbReference type="KEGG" id="smb:smi_1772"/>
<proteinExistence type="predicted"/>
<protein>
    <submittedName>
        <fullName evidence="2">Uncharacterized protein</fullName>
    </submittedName>
</protein>
<feature type="transmembrane region" description="Helical" evidence="1">
    <location>
        <begin position="87"/>
        <end position="108"/>
    </location>
</feature>
<evidence type="ECO:0000313" key="3">
    <source>
        <dbReference type="Proteomes" id="UP000008563"/>
    </source>
</evidence>
<dbReference type="OrthoDB" id="2223039at2"/>
<dbReference type="HOGENOM" id="CLU_169715_0_0_9"/>
<dbReference type="EMBL" id="FN568063">
    <property type="protein sequence ID" value="CBJ23011.1"/>
    <property type="molecule type" value="Genomic_DNA"/>
</dbReference>
<dbReference type="PATRIC" id="fig|365659.3.peg.1791"/>
<reference evidence="2 3" key="1">
    <citation type="journal article" date="2010" name="PLoS ONE">
        <title>The genome of Streptococcus mitis B6--what is a commensal?</title>
        <authorList>
            <person name="Denapaite D."/>
            <person name="Brueckner R."/>
            <person name="Nuhn M."/>
            <person name="Reichmann P."/>
            <person name="Henrich B."/>
            <person name="Maurer P."/>
            <person name="Schaehle Y."/>
            <person name="Selbmann P."/>
            <person name="Zimmermann W."/>
            <person name="Wambutt R."/>
            <person name="Hakenbeck R."/>
        </authorList>
    </citation>
    <scope>NUCLEOTIDE SEQUENCE [LARGE SCALE GENOMIC DNA]</scope>
    <source>
        <strain evidence="2 3">B6</strain>
    </source>
</reference>
<feature type="transmembrane region" description="Helical" evidence="1">
    <location>
        <begin position="7"/>
        <end position="28"/>
    </location>
</feature>
<dbReference type="Proteomes" id="UP000008563">
    <property type="component" value="Chromosome"/>
</dbReference>
<dbReference type="AlphaFoldDB" id="D3HAW1"/>
<accession>D3HAW1</accession>
<gene>
    <name evidence="2" type="ordered locus">smi_1772</name>
</gene>
<name>D3HAW1_STRM6</name>
<evidence type="ECO:0000313" key="2">
    <source>
        <dbReference type="EMBL" id="CBJ23011.1"/>
    </source>
</evidence>
<dbReference type="eggNOG" id="ENOG5030968">
    <property type="taxonomic scope" value="Bacteria"/>
</dbReference>
<keyword evidence="1" id="KW-0472">Membrane</keyword>
<keyword evidence="1" id="KW-1133">Transmembrane helix</keyword>
<organism evidence="2 3">
    <name type="scientific">Streptococcus mitis (strain B6)</name>
    <dbReference type="NCBI Taxonomy" id="365659"/>
    <lineage>
        <taxon>Bacteria</taxon>
        <taxon>Bacillati</taxon>
        <taxon>Bacillota</taxon>
        <taxon>Bacilli</taxon>
        <taxon>Lactobacillales</taxon>
        <taxon>Streptococcaceae</taxon>
        <taxon>Streptococcus</taxon>
        <taxon>Streptococcus mitis group</taxon>
    </lineage>
</organism>
<evidence type="ECO:0000256" key="1">
    <source>
        <dbReference type="SAM" id="Phobius"/>
    </source>
</evidence>
<dbReference type="STRING" id="365659.smi_1772"/>
<feature type="transmembrane region" description="Helical" evidence="1">
    <location>
        <begin position="63"/>
        <end position="81"/>
    </location>
</feature>
<keyword evidence="1" id="KW-0812">Transmembrane</keyword>